<accession>A0A0N4V5C4</accession>
<dbReference type="PROSITE" id="PS50850">
    <property type="entry name" value="MFS"/>
    <property type="match status" value="1"/>
</dbReference>
<evidence type="ECO:0000256" key="6">
    <source>
        <dbReference type="SAM" id="Phobius"/>
    </source>
</evidence>
<reference evidence="8 9" key="2">
    <citation type="submission" date="2018-10" db="EMBL/GenBank/DDBJ databases">
        <authorList>
            <consortium name="Pathogen Informatics"/>
        </authorList>
    </citation>
    <scope>NUCLEOTIDE SEQUENCE [LARGE SCALE GENOMIC DNA]</scope>
</reference>
<reference evidence="10" key="1">
    <citation type="submission" date="2017-02" db="UniProtKB">
        <authorList>
            <consortium name="WormBaseParasite"/>
        </authorList>
    </citation>
    <scope>IDENTIFICATION</scope>
</reference>
<dbReference type="InterPro" id="IPR005829">
    <property type="entry name" value="Sugar_transporter_CS"/>
</dbReference>
<feature type="transmembrane region" description="Helical" evidence="6">
    <location>
        <begin position="190"/>
        <end position="210"/>
    </location>
</feature>
<dbReference type="Proteomes" id="UP000274131">
    <property type="component" value="Unassembled WGS sequence"/>
</dbReference>
<proteinExistence type="predicted"/>
<feature type="domain" description="Major facilitator superfamily (MFS) profile" evidence="7">
    <location>
        <begin position="88"/>
        <end position="502"/>
    </location>
</feature>
<keyword evidence="9" id="KW-1185">Reference proteome</keyword>
<feature type="transmembrane region" description="Helical" evidence="6">
    <location>
        <begin position="371"/>
        <end position="392"/>
    </location>
</feature>
<dbReference type="STRING" id="51028.A0A0N4V5C4"/>
<feature type="transmembrane region" description="Helical" evidence="6">
    <location>
        <begin position="222"/>
        <end position="245"/>
    </location>
</feature>
<dbReference type="GO" id="GO:0022857">
    <property type="term" value="F:transmembrane transporter activity"/>
    <property type="evidence" value="ECO:0007669"/>
    <property type="project" value="InterPro"/>
</dbReference>
<dbReference type="InterPro" id="IPR020846">
    <property type="entry name" value="MFS_dom"/>
</dbReference>
<evidence type="ECO:0000256" key="3">
    <source>
        <dbReference type="ARBA" id="ARBA00022989"/>
    </source>
</evidence>
<dbReference type="Gene3D" id="1.20.1250.20">
    <property type="entry name" value="MFS general substrate transporter like domains"/>
    <property type="match status" value="1"/>
</dbReference>
<feature type="transmembrane region" description="Helical" evidence="6">
    <location>
        <begin position="404"/>
        <end position="422"/>
    </location>
</feature>
<evidence type="ECO:0000313" key="10">
    <source>
        <dbReference type="WBParaSite" id="EVEC_0000541501-mRNA-1"/>
    </source>
</evidence>
<evidence type="ECO:0000256" key="4">
    <source>
        <dbReference type="ARBA" id="ARBA00023136"/>
    </source>
</evidence>
<feature type="transmembrane region" description="Helical" evidence="6">
    <location>
        <begin position="164"/>
        <end position="184"/>
    </location>
</feature>
<dbReference type="InterPro" id="IPR005828">
    <property type="entry name" value="MFS_sugar_transport-like"/>
</dbReference>
<sequence>SYSTREICEQHAQVQKRYRHDQRRRCTDPIDFEGILSIIGGCTWWQLWVYLLISIQRVPHAMFDLSIAFTMYQPDHWCQVGLDQLRRMKFTKAMAAVANESAESVACHRWEYATDVMESTVVTEWNLVCGEDYKRAHAHLFCAFGFLLGCLIGGFVSDRYGRKSTVLGFSILSALLGMLLPYITHFSVFLLLRFLGAICNEAADLAAYVLCIEVAGIRYRGLLGSLLQIPWALGYIVVTLVAYTYKSWHKIQMITAFAHVIAALLICLLPESPRWLIANNRVEEAERSIRHFNRSALPCDLELVKHSEQHSWVKRNQRASMFSIFKSRVLFLRTVIIYAIWLITTVVYYSLIAVLSDESGPGQYLFGGNFFVSNAITAISEVPAVLASIYLLRFGRRSSEMIMLGGAAIFMVSVALICLLVGKMCIQGSFNILYIFTSELYPTVVRGGAVGVNSMVPRFGSVFSYYVPVLSGIASSVIPLVFFTIVSLFGTILVVFLPETRDKPLPDTLQVRFDIDAVTFLKNTDGFTCFNCGRCKKNTSATSEDDNNREMQECHFFGKEMEENDSNSGRLRRNSLTVKTTKRI</sequence>
<protein>
    <submittedName>
        <fullName evidence="10">MFS domain-containing protein</fullName>
    </submittedName>
</protein>
<feature type="region of interest" description="Disordered" evidence="5">
    <location>
        <begin position="563"/>
        <end position="584"/>
    </location>
</feature>
<dbReference type="InterPro" id="IPR036259">
    <property type="entry name" value="MFS_trans_sf"/>
</dbReference>
<evidence type="ECO:0000256" key="5">
    <source>
        <dbReference type="SAM" id="MobiDB-lite"/>
    </source>
</evidence>
<name>A0A0N4V5C4_ENTVE</name>
<feature type="transmembrane region" description="Helical" evidence="6">
    <location>
        <begin position="330"/>
        <end position="351"/>
    </location>
</feature>
<feature type="transmembrane region" description="Helical" evidence="6">
    <location>
        <begin position="32"/>
        <end position="53"/>
    </location>
</feature>
<keyword evidence="3 6" id="KW-1133">Transmembrane helix</keyword>
<keyword evidence="4 6" id="KW-0472">Membrane</keyword>
<dbReference type="PANTHER" id="PTHR24064">
    <property type="entry name" value="SOLUTE CARRIER FAMILY 22 MEMBER"/>
    <property type="match status" value="1"/>
</dbReference>
<dbReference type="GO" id="GO:0016020">
    <property type="term" value="C:membrane"/>
    <property type="evidence" value="ECO:0007669"/>
    <property type="project" value="UniProtKB-SubCell"/>
</dbReference>
<gene>
    <name evidence="8" type="ORF">EVEC_LOCUS5046</name>
</gene>
<evidence type="ECO:0000313" key="8">
    <source>
        <dbReference type="EMBL" id="VDD90295.1"/>
    </source>
</evidence>
<evidence type="ECO:0000259" key="7">
    <source>
        <dbReference type="PROSITE" id="PS50850"/>
    </source>
</evidence>
<organism evidence="10">
    <name type="scientific">Enterobius vermicularis</name>
    <name type="common">Human pinworm</name>
    <dbReference type="NCBI Taxonomy" id="51028"/>
    <lineage>
        <taxon>Eukaryota</taxon>
        <taxon>Metazoa</taxon>
        <taxon>Ecdysozoa</taxon>
        <taxon>Nematoda</taxon>
        <taxon>Chromadorea</taxon>
        <taxon>Rhabditida</taxon>
        <taxon>Spirurina</taxon>
        <taxon>Oxyuridomorpha</taxon>
        <taxon>Oxyuroidea</taxon>
        <taxon>Oxyuridae</taxon>
        <taxon>Enterobius</taxon>
    </lineage>
</organism>
<evidence type="ECO:0000256" key="1">
    <source>
        <dbReference type="ARBA" id="ARBA00004141"/>
    </source>
</evidence>
<evidence type="ECO:0000313" key="9">
    <source>
        <dbReference type="Proteomes" id="UP000274131"/>
    </source>
</evidence>
<dbReference type="EMBL" id="UXUI01008037">
    <property type="protein sequence ID" value="VDD90295.1"/>
    <property type="molecule type" value="Genomic_DNA"/>
</dbReference>
<feature type="transmembrane region" description="Helical" evidence="6">
    <location>
        <begin position="136"/>
        <end position="157"/>
    </location>
</feature>
<dbReference type="PROSITE" id="PS00216">
    <property type="entry name" value="SUGAR_TRANSPORT_1"/>
    <property type="match status" value="1"/>
</dbReference>
<evidence type="ECO:0000256" key="2">
    <source>
        <dbReference type="ARBA" id="ARBA00022692"/>
    </source>
</evidence>
<dbReference type="AlphaFoldDB" id="A0A0N4V5C4"/>
<feature type="compositionally biased region" description="Polar residues" evidence="5">
    <location>
        <begin position="566"/>
        <end position="584"/>
    </location>
</feature>
<feature type="transmembrane region" description="Helical" evidence="6">
    <location>
        <begin position="465"/>
        <end position="497"/>
    </location>
</feature>
<dbReference type="Pfam" id="PF00083">
    <property type="entry name" value="Sugar_tr"/>
    <property type="match status" value="1"/>
</dbReference>
<dbReference type="SUPFAM" id="SSF103473">
    <property type="entry name" value="MFS general substrate transporter"/>
    <property type="match status" value="1"/>
</dbReference>
<feature type="transmembrane region" description="Helical" evidence="6">
    <location>
        <begin position="251"/>
        <end position="269"/>
    </location>
</feature>
<dbReference type="OrthoDB" id="5296287at2759"/>
<keyword evidence="2 6" id="KW-0812">Transmembrane</keyword>
<dbReference type="WBParaSite" id="EVEC_0000541501-mRNA-1">
    <property type="protein sequence ID" value="EVEC_0000541501-mRNA-1"/>
    <property type="gene ID" value="EVEC_0000541501"/>
</dbReference>
<comment type="subcellular location">
    <subcellularLocation>
        <location evidence="1">Membrane</location>
        <topology evidence="1">Multi-pass membrane protein</topology>
    </subcellularLocation>
</comment>
<dbReference type="CDD" id="cd17317">
    <property type="entry name" value="MFS_SLC22"/>
    <property type="match status" value="1"/>
</dbReference>